<proteinExistence type="predicted"/>
<keyword evidence="1" id="KW-0808">Transferase</keyword>
<name>A0A4U7JFH3_9FIRM</name>
<keyword evidence="2" id="KW-1185">Reference proteome</keyword>
<gene>
    <name evidence="1" type="ORF">EHE19_002695</name>
</gene>
<dbReference type="KEGG" id="rher:EHE19_002695"/>
<sequence length="393" mass="46668">MKREDLSLERQLVLMTAIEMEESQRARLEEILNSHLNWADIIFQMITHRTLGMFYYNLKKFKLVDKLEKEIHRLLDANWQVYGERNAYYQKELTNVLKAFNEHNVVVPVLKGNLLAIMVYPEIETRIFNDLDMIMKLDDVVPVTQALEGIGFVQGHFDEEKQEIIAASRKEKMLQQMVSHELQEFQKISDNKFAKLVQVDINHDVLWKGNCPYKVPTEELIARALPIEINGVKGYMLDYIDNIIQLSCHLYKEATLMMWVTDLRDLKIYKFSDLYMYIKKFYDKIDWDLLVERIKGYNLDKVVYYNFHYIEMMFGELIPEKVLNALRPDDLTYLDEYGIENKEPSLWEYDFFTRLFETDRVLTLAENQLSGMNKYLDAKAKSDGVFKHRTLNN</sequence>
<accession>A0A4U7JFH3</accession>
<dbReference type="AlphaFoldDB" id="A0A4U7JFH3"/>
<protein>
    <submittedName>
        <fullName evidence="1">Nucleotidyltransferase family protein</fullName>
    </submittedName>
</protein>
<dbReference type="GO" id="GO:0016740">
    <property type="term" value="F:transferase activity"/>
    <property type="evidence" value="ECO:0007669"/>
    <property type="project" value="UniProtKB-KW"/>
</dbReference>
<dbReference type="InterPro" id="IPR039498">
    <property type="entry name" value="NTP_transf_5"/>
</dbReference>
<dbReference type="Proteomes" id="UP000306409">
    <property type="component" value="Chromosome"/>
</dbReference>
<reference evidence="1 2" key="1">
    <citation type="submission" date="2020-09" db="EMBL/GenBank/DDBJ databases">
        <title>Characterization and genome sequencing of Ruminiclostridium sp. nov. MA18.</title>
        <authorList>
            <person name="Rettenmaier R."/>
            <person name="Kowollik M.-L."/>
            <person name="Liebl W."/>
            <person name="Zverlov V."/>
        </authorList>
    </citation>
    <scope>NUCLEOTIDE SEQUENCE [LARGE SCALE GENOMIC DNA]</scope>
    <source>
        <strain evidence="1 2">MA18</strain>
    </source>
</reference>
<dbReference type="Pfam" id="PF14907">
    <property type="entry name" value="NTP_transf_5"/>
    <property type="match status" value="1"/>
</dbReference>
<organism evidence="1 2">
    <name type="scientific">Ruminiclostridium herbifermentans</name>
    <dbReference type="NCBI Taxonomy" id="2488810"/>
    <lineage>
        <taxon>Bacteria</taxon>
        <taxon>Bacillati</taxon>
        <taxon>Bacillota</taxon>
        <taxon>Clostridia</taxon>
        <taxon>Eubacteriales</taxon>
        <taxon>Oscillospiraceae</taxon>
        <taxon>Ruminiclostridium</taxon>
    </lineage>
</organism>
<dbReference type="OrthoDB" id="1737003at2"/>
<dbReference type="RefSeq" id="WP_137697798.1">
    <property type="nucleotide sequence ID" value="NZ_CP061336.1"/>
</dbReference>
<dbReference type="EMBL" id="CP061336">
    <property type="protein sequence ID" value="QNU67456.1"/>
    <property type="molecule type" value="Genomic_DNA"/>
</dbReference>
<evidence type="ECO:0000313" key="2">
    <source>
        <dbReference type="Proteomes" id="UP000306409"/>
    </source>
</evidence>
<evidence type="ECO:0000313" key="1">
    <source>
        <dbReference type="EMBL" id="QNU67456.1"/>
    </source>
</evidence>